<sequence>MDEHYICQRAANAIISEIGPFRVSTDALQTINQFLDEFIVLLLGCSLSLDLSDIKTIVFDLLPSTLGKNAIVEAELEVKTFTETESIDYDLYERMRKIEKDKFPVDEAINLLREKCFEYCTLADKDDQLYLQKSIQKRNNSTSDNVIISPIIAIYVTTIMEHIAEYLLTAVAISAEHEETDYARVKEVYLALVDDVQLGSVFCKMNLKEKMEVCINMR</sequence>
<dbReference type="STRING" id="4846.A0A367IIM2"/>
<dbReference type="EMBL" id="PJQM01008000">
    <property type="protein sequence ID" value="RCH77523.1"/>
    <property type="molecule type" value="Genomic_DNA"/>
</dbReference>
<dbReference type="OrthoDB" id="5382203at2759"/>
<dbReference type="Gene3D" id="1.10.20.10">
    <property type="entry name" value="Histone, subunit A"/>
    <property type="match status" value="1"/>
</dbReference>
<accession>A0A367IIM2</accession>
<dbReference type="AlphaFoldDB" id="A0A367IIM2"/>
<dbReference type="GO" id="GO:0046982">
    <property type="term" value="F:protein heterodimerization activity"/>
    <property type="evidence" value="ECO:0007669"/>
    <property type="project" value="InterPro"/>
</dbReference>
<gene>
    <name evidence="1" type="ORF">CU098_004513</name>
</gene>
<name>A0A367IIM2_RHIST</name>
<proteinExistence type="predicted"/>
<keyword evidence="2" id="KW-1185">Reference proteome</keyword>
<evidence type="ECO:0000313" key="1">
    <source>
        <dbReference type="EMBL" id="RCH77523.1"/>
    </source>
</evidence>
<reference evidence="1 2" key="1">
    <citation type="journal article" date="2018" name="G3 (Bethesda)">
        <title>Phylogenetic and Phylogenomic Definition of Rhizopus Species.</title>
        <authorList>
            <person name="Gryganskyi A.P."/>
            <person name="Golan J."/>
            <person name="Dolatabadi S."/>
            <person name="Mondo S."/>
            <person name="Robb S."/>
            <person name="Idnurm A."/>
            <person name="Muszewska A."/>
            <person name="Steczkiewicz K."/>
            <person name="Masonjones S."/>
            <person name="Liao H.L."/>
            <person name="Gajdeczka M.T."/>
            <person name="Anike F."/>
            <person name="Vuek A."/>
            <person name="Anishchenko I.M."/>
            <person name="Voigt K."/>
            <person name="de Hoog G.S."/>
            <person name="Smith M.E."/>
            <person name="Heitman J."/>
            <person name="Vilgalys R."/>
            <person name="Stajich J.E."/>
        </authorList>
    </citation>
    <scope>NUCLEOTIDE SEQUENCE [LARGE SCALE GENOMIC DNA]</scope>
    <source>
        <strain evidence="1 2">LSU 92-RS-03</strain>
    </source>
</reference>
<comment type="caution">
    <text evidence="1">The sequence shown here is derived from an EMBL/GenBank/DDBJ whole genome shotgun (WGS) entry which is preliminary data.</text>
</comment>
<dbReference type="InterPro" id="IPR009072">
    <property type="entry name" value="Histone-fold"/>
</dbReference>
<protein>
    <submittedName>
        <fullName evidence="1">Uncharacterized protein</fullName>
    </submittedName>
</protein>
<organism evidence="1 2">
    <name type="scientific">Rhizopus stolonifer</name>
    <name type="common">Rhizopus nigricans</name>
    <dbReference type="NCBI Taxonomy" id="4846"/>
    <lineage>
        <taxon>Eukaryota</taxon>
        <taxon>Fungi</taxon>
        <taxon>Fungi incertae sedis</taxon>
        <taxon>Mucoromycota</taxon>
        <taxon>Mucoromycotina</taxon>
        <taxon>Mucoromycetes</taxon>
        <taxon>Mucorales</taxon>
        <taxon>Mucorineae</taxon>
        <taxon>Rhizopodaceae</taxon>
        <taxon>Rhizopus</taxon>
    </lineage>
</organism>
<dbReference type="Proteomes" id="UP000253551">
    <property type="component" value="Unassembled WGS sequence"/>
</dbReference>
<evidence type="ECO:0000313" key="2">
    <source>
        <dbReference type="Proteomes" id="UP000253551"/>
    </source>
</evidence>